<organism evidence="1 2">
    <name type="scientific">Batillaria attramentaria</name>
    <dbReference type="NCBI Taxonomy" id="370345"/>
    <lineage>
        <taxon>Eukaryota</taxon>
        <taxon>Metazoa</taxon>
        <taxon>Spiralia</taxon>
        <taxon>Lophotrochozoa</taxon>
        <taxon>Mollusca</taxon>
        <taxon>Gastropoda</taxon>
        <taxon>Caenogastropoda</taxon>
        <taxon>Sorbeoconcha</taxon>
        <taxon>Cerithioidea</taxon>
        <taxon>Batillariidae</taxon>
        <taxon>Batillaria</taxon>
    </lineage>
</organism>
<name>A0ABD0KY73_9CAEN</name>
<sequence>MHINCLPPPAYEQGLLHLQRVGLNSVYALKSRDFGKRSPAVSTRENGGIVSRCIYRREKTVAEISTGKESEFLQCVNATPDPEV</sequence>
<gene>
    <name evidence="1" type="ORF">BaRGS_00016695</name>
</gene>
<dbReference type="AlphaFoldDB" id="A0ABD0KY73"/>
<keyword evidence="2" id="KW-1185">Reference proteome</keyword>
<reference evidence="1 2" key="1">
    <citation type="journal article" date="2023" name="Sci. Data">
        <title>Genome assembly of the Korean intertidal mud-creeper Batillaria attramentaria.</title>
        <authorList>
            <person name="Patra A.K."/>
            <person name="Ho P.T."/>
            <person name="Jun S."/>
            <person name="Lee S.J."/>
            <person name="Kim Y."/>
            <person name="Won Y.J."/>
        </authorList>
    </citation>
    <scope>NUCLEOTIDE SEQUENCE [LARGE SCALE GENOMIC DNA]</scope>
    <source>
        <strain evidence="1">Wonlab-2016</strain>
    </source>
</reference>
<proteinExistence type="predicted"/>
<accession>A0ABD0KY73</accession>
<dbReference type="Proteomes" id="UP001519460">
    <property type="component" value="Unassembled WGS sequence"/>
</dbReference>
<evidence type="ECO:0000313" key="2">
    <source>
        <dbReference type="Proteomes" id="UP001519460"/>
    </source>
</evidence>
<comment type="caution">
    <text evidence="1">The sequence shown here is derived from an EMBL/GenBank/DDBJ whole genome shotgun (WGS) entry which is preliminary data.</text>
</comment>
<protein>
    <submittedName>
        <fullName evidence="1">Uncharacterized protein</fullName>
    </submittedName>
</protein>
<evidence type="ECO:0000313" key="1">
    <source>
        <dbReference type="EMBL" id="KAK7492031.1"/>
    </source>
</evidence>
<dbReference type="EMBL" id="JACVVK020000107">
    <property type="protein sequence ID" value="KAK7492031.1"/>
    <property type="molecule type" value="Genomic_DNA"/>
</dbReference>